<dbReference type="Proteomes" id="UP000225740">
    <property type="component" value="Unassembled WGS sequence"/>
</dbReference>
<organism evidence="1 2">
    <name type="scientific">Rhodopirellula bahusiensis</name>
    <dbReference type="NCBI Taxonomy" id="2014065"/>
    <lineage>
        <taxon>Bacteria</taxon>
        <taxon>Pseudomonadati</taxon>
        <taxon>Planctomycetota</taxon>
        <taxon>Planctomycetia</taxon>
        <taxon>Pirellulales</taxon>
        <taxon>Pirellulaceae</taxon>
        <taxon>Rhodopirellula</taxon>
    </lineage>
</organism>
<dbReference type="EMBL" id="NIZW01000011">
    <property type="protein sequence ID" value="PHQ34360.1"/>
    <property type="molecule type" value="Genomic_DNA"/>
</dbReference>
<proteinExistence type="predicted"/>
<evidence type="ECO:0000313" key="2">
    <source>
        <dbReference type="Proteomes" id="UP000225740"/>
    </source>
</evidence>
<evidence type="ECO:0000313" key="1">
    <source>
        <dbReference type="EMBL" id="PHQ34360.1"/>
    </source>
</evidence>
<sequence length="75" mass="8748">MDRGHQSDAYKASTSNQVGTFASWPYHWVRKSQYSLGLSESCFSNDLLFRGFPQFQTIWLETISRWLLGLVEHSF</sequence>
<name>A0A2G1W6A6_9BACT</name>
<reference evidence="1 2" key="1">
    <citation type="submission" date="2017-06" db="EMBL/GenBank/DDBJ databases">
        <title>Description of Rhodopirellula bahusiensis sp. nov.</title>
        <authorList>
            <person name="Kizina J."/>
            <person name="Harder J."/>
        </authorList>
    </citation>
    <scope>NUCLEOTIDE SEQUENCE [LARGE SCALE GENOMIC DNA]</scope>
    <source>
        <strain evidence="1 2">SWK21</strain>
    </source>
</reference>
<protein>
    <submittedName>
        <fullName evidence="1">Uncharacterized protein</fullName>
    </submittedName>
</protein>
<gene>
    <name evidence="1" type="ORF">CEE69_15190</name>
</gene>
<dbReference type="AlphaFoldDB" id="A0A2G1W6A6"/>
<accession>A0A2G1W6A6</accession>
<keyword evidence="2" id="KW-1185">Reference proteome</keyword>
<comment type="caution">
    <text evidence="1">The sequence shown here is derived from an EMBL/GenBank/DDBJ whole genome shotgun (WGS) entry which is preliminary data.</text>
</comment>